<reference evidence="15" key="1">
    <citation type="submission" date="2011-02" db="EMBL/GenBank/DDBJ databases">
        <title>The Genome Sequence of Capsaspora owczarzaki ATCC 30864.</title>
        <authorList>
            <person name="Russ C."/>
            <person name="Cuomo C."/>
            <person name="Burger G."/>
            <person name="Gray M.W."/>
            <person name="Holland P.W.H."/>
            <person name="King N."/>
            <person name="Lang F.B.F."/>
            <person name="Roger A.J."/>
            <person name="Ruiz-Trillo I."/>
            <person name="Young S.K."/>
            <person name="Zeng Q."/>
            <person name="Gargeya S."/>
            <person name="Alvarado L."/>
            <person name="Berlin A."/>
            <person name="Chapman S.B."/>
            <person name="Chen Z."/>
            <person name="Freedman E."/>
            <person name="Gellesch M."/>
            <person name="Goldberg J."/>
            <person name="Griggs A."/>
            <person name="Gujja S."/>
            <person name="Heilman E."/>
            <person name="Heiman D."/>
            <person name="Howarth C."/>
            <person name="Mehta T."/>
            <person name="Neiman D."/>
            <person name="Pearson M."/>
            <person name="Roberts A."/>
            <person name="Saif S."/>
            <person name="Shea T."/>
            <person name="Shenoy N."/>
            <person name="Sisk P."/>
            <person name="Stolte C."/>
            <person name="Sykes S."/>
            <person name="White J."/>
            <person name="Yandava C."/>
            <person name="Haas B."/>
            <person name="Nusbaum C."/>
            <person name="Birren B."/>
        </authorList>
    </citation>
    <scope>NUCLEOTIDE SEQUENCE</scope>
    <source>
        <strain evidence="15">ATCC 30864</strain>
    </source>
</reference>
<name>A0A0D2WXT5_CAPO3</name>
<dbReference type="OrthoDB" id="7392499at2759"/>
<dbReference type="EMBL" id="KE346374">
    <property type="protein sequence ID" value="KJE97608.1"/>
    <property type="molecule type" value="Genomic_DNA"/>
</dbReference>
<dbReference type="Gene3D" id="3.40.720.10">
    <property type="entry name" value="Alkaline Phosphatase, subunit A"/>
    <property type="match status" value="1"/>
</dbReference>
<dbReference type="Pfam" id="PF00245">
    <property type="entry name" value="Alk_phosphatase"/>
    <property type="match status" value="1"/>
</dbReference>
<feature type="binding site" evidence="9">
    <location>
        <position position="151"/>
    </location>
    <ligand>
        <name>Zn(2+)</name>
        <dbReference type="ChEBI" id="CHEBI:29105"/>
        <label>2</label>
    </ligand>
</feature>
<dbReference type="GO" id="GO:0004035">
    <property type="term" value="F:alkaline phosphatase activity"/>
    <property type="evidence" value="ECO:0007669"/>
    <property type="project" value="UniProtKB-EC"/>
</dbReference>
<dbReference type="PhylomeDB" id="A0A0D2WXT5"/>
<dbReference type="GO" id="GO:0046872">
    <property type="term" value="F:metal ion binding"/>
    <property type="evidence" value="ECO:0007669"/>
    <property type="project" value="UniProtKB-KW"/>
</dbReference>
<keyword evidence="7 9" id="KW-0460">Magnesium</keyword>
<dbReference type="CDD" id="cd16012">
    <property type="entry name" value="ALP"/>
    <property type="match status" value="1"/>
</dbReference>
<comment type="similarity">
    <text evidence="1 10">Belongs to the alkaline phosphatase family.</text>
</comment>
<evidence type="ECO:0000256" key="11">
    <source>
        <dbReference type="RuleBase" id="RU003947"/>
    </source>
</evidence>
<dbReference type="PROSITE" id="PS00123">
    <property type="entry name" value="ALKALINE_PHOSPHATASE"/>
    <property type="match status" value="1"/>
</dbReference>
<organism evidence="14 15">
    <name type="scientific">Capsaspora owczarzaki (strain ATCC 30864)</name>
    <dbReference type="NCBI Taxonomy" id="595528"/>
    <lineage>
        <taxon>Eukaryota</taxon>
        <taxon>Filasterea</taxon>
        <taxon>Capsaspora</taxon>
    </lineage>
</organism>
<dbReference type="eggNOG" id="KOG4126">
    <property type="taxonomic scope" value="Eukaryota"/>
</dbReference>
<comment type="catalytic activity">
    <reaction evidence="11">
        <text>a phosphate monoester + H2O = an alcohol + phosphate</text>
        <dbReference type="Rhea" id="RHEA:15017"/>
        <dbReference type="ChEBI" id="CHEBI:15377"/>
        <dbReference type="ChEBI" id="CHEBI:30879"/>
        <dbReference type="ChEBI" id="CHEBI:43474"/>
        <dbReference type="ChEBI" id="CHEBI:67140"/>
        <dbReference type="EC" id="3.1.3.1"/>
    </reaction>
</comment>
<feature type="binding site" evidence="9">
    <location>
        <position position="151"/>
    </location>
    <ligand>
        <name>Mg(2+)</name>
        <dbReference type="ChEBI" id="CHEBI:18420"/>
    </ligand>
</feature>
<dbReference type="PANTHER" id="PTHR11596:SF5">
    <property type="entry name" value="ALKALINE PHOSPHATASE"/>
    <property type="match status" value="1"/>
</dbReference>
<dbReference type="PRINTS" id="PR00113">
    <property type="entry name" value="ALKPHPHTASE"/>
</dbReference>
<evidence type="ECO:0000313" key="14">
    <source>
        <dbReference type="EMBL" id="KJE97608.1"/>
    </source>
</evidence>
<evidence type="ECO:0000256" key="4">
    <source>
        <dbReference type="ARBA" id="ARBA00022723"/>
    </source>
</evidence>
<evidence type="ECO:0000313" key="15">
    <source>
        <dbReference type="Proteomes" id="UP000008743"/>
    </source>
</evidence>
<dbReference type="PANTHER" id="PTHR11596">
    <property type="entry name" value="ALKALINE PHOSPHATASE"/>
    <property type="match status" value="1"/>
</dbReference>
<keyword evidence="13" id="KW-1133">Transmembrane helix</keyword>
<feature type="binding site" evidence="9">
    <location>
        <position position="400"/>
    </location>
    <ligand>
        <name>Zn(2+)</name>
        <dbReference type="ChEBI" id="CHEBI:29105"/>
        <label>2</label>
    </ligand>
</feature>
<evidence type="ECO:0000256" key="6">
    <source>
        <dbReference type="ARBA" id="ARBA00022833"/>
    </source>
</evidence>
<comment type="cofactor">
    <cofactor evidence="9">
        <name>Mg(2+)</name>
        <dbReference type="ChEBI" id="CHEBI:18420"/>
    </cofactor>
    <text evidence="9">Binds 1 Mg(2+) ion.</text>
</comment>
<keyword evidence="13" id="KW-0472">Membrane</keyword>
<evidence type="ECO:0000256" key="2">
    <source>
        <dbReference type="ARBA" id="ARBA00012647"/>
    </source>
</evidence>
<evidence type="ECO:0000256" key="3">
    <source>
        <dbReference type="ARBA" id="ARBA00022553"/>
    </source>
</evidence>
<feature type="binding site" evidence="9">
    <location>
        <position position="256"/>
    </location>
    <ligand>
        <name>Mg(2+)</name>
        <dbReference type="ChEBI" id="CHEBI:18420"/>
    </ligand>
</feature>
<keyword evidence="3" id="KW-0597">Phosphoprotein</keyword>
<dbReference type="SMART" id="SM00098">
    <property type="entry name" value="alkPPc"/>
    <property type="match status" value="1"/>
</dbReference>
<sequence>MTGNSREYSKLASSGDDHDAESSAVSASSERHESLTLLPSKSSSSALPQSQSASAAGGASNGSSSSQSGTSGHTRVAVPSYQHSGALSSSAAHHTSRMTCGQRLRLATRNKLFLLSMVLLVSTITLAALLANTMSRGESTAPRNLVVMISDGYGPAQATMGRLYYNLVVKGRNLTDTNPSLPLPLDTFAVGASRTRSSSSLVTDSAAGATAYACRKKAVNGYVGVDSLDKPCGTLMEAAIARGMRTGVVVTSRITHATPASFTSHVLDRDNEALIAVQQLGTGVDLYMGGGRCYFTPQSASGSCRTDDFDGLQNATARGYHVLLDRAGFDAVRPVASSLPILGLFAKSHMNYEIDRNPSQQPSLAEMVTKAIAILEDATKDSDQGFMLLVEGSRIDMAGHDNDPATEVRDILAYQDAVQVVKQYAQKNPNTLVVSTSDHETGGMTLGVQTDYLEYPEYEWTPYPLQRQLNSTEVLAKAIRKLYDDGGNVTDYLVSTVLPVYLGIPSWTESDIQAILDGLQLYIGNGSDFYLKKPLNILVSNAAGIGWTTPGHSGVDVNLYAMGSSSSKIVGNLENTQVGQLIEEIFSFDLDAITKKVA</sequence>
<gene>
    <name evidence="14" type="ORF">CAOG_007436</name>
</gene>
<protein>
    <recommendedName>
        <fullName evidence="2 11">Alkaline phosphatase</fullName>
        <ecNumber evidence="2 11">3.1.3.1</ecNumber>
    </recommendedName>
</protein>
<keyword evidence="4 9" id="KW-0479">Metal-binding</keyword>
<dbReference type="EC" id="3.1.3.1" evidence="2 11"/>
<dbReference type="Proteomes" id="UP000008743">
    <property type="component" value="Unassembled WGS sequence"/>
</dbReference>
<feature type="binding site" evidence="9">
    <location>
        <position position="258"/>
    </location>
    <ligand>
        <name>Mg(2+)</name>
        <dbReference type="ChEBI" id="CHEBI:18420"/>
    </ligand>
</feature>
<evidence type="ECO:0000256" key="13">
    <source>
        <dbReference type="SAM" id="Phobius"/>
    </source>
</evidence>
<evidence type="ECO:0000256" key="9">
    <source>
        <dbReference type="PIRSR" id="PIRSR601952-2"/>
    </source>
</evidence>
<proteinExistence type="inferred from homology"/>
<feature type="binding site" evidence="9">
    <location>
        <position position="439"/>
    </location>
    <ligand>
        <name>Zn(2+)</name>
        <dbReference type="ChEBI" id="CHEBI:29105"/>
        <label>2</label>
    </ligand>
</feature>
<feature type="binding site" evidence="9">
    <location>
        <position position="396"/>
    </location>
    <ligand>
        <name>Zn(2+)</name>
        <dbReference type="ChEBI" id="CHEBI:29105"/>
        <label>2</label>
    </ligand>
</feature>
<feature type="binding site" evidence="9">
    <location>
        <position position="391"/>
    </location>
    <ligand>
        <name>Zn(2+)</name>
        <dbReference type="ChEBI" id="CHEBI:29105"/>
        <label>2</label>
    </ligand>
</feature>
<feature type="compositionally biased region" description="Low complexity" evidence="12">
    <location>
        <begin position="35"/>
        <end position="72"/>
    </location>
</feature>
<comment type="cofactor">
    <cofactor evidence="9">
        <name>Zn(2+)</name>
        <dbReference type="ChEBI" id="CHEBI:29105"/>
    </cofactor>
    <text evidence="9">Binds 2 Zn(2+) ions.</text>
</comment>
<dbReference type="Gene3D" id="1.10.60.40">
    <property type="match status" value="1"/>
</dbReference>
<dbReference type="AlphaFoldDB" id="A0A0D2WXT5"/>
<feature type="region of interest" description="Disordered" evidence="12">
    <location>
        <begin position="1"/>
        <end position="76"/>
    </location>
</feature>
<feature type="binding site" evidence="9">
    <location>
        <position position="438"/>
    </location>
    <ligand>
        <name>Zn(2+)</name>
        <dbReference type="ChEBI" id="CHEBI:29105"/>
        <label>2</label>
    </ligand>
</feature>
<keyword evidence="6 9" id="KW-0862">Zinc</keyword>
<dbReference type="InterPro" id="IPR018299">
    <property type="entry name" value="Alkaline_phosphatase_AS"/>
</dbReference>
<feature type="binding site" evidence="9">
    <location>
        <position position="552"/>
    </location>
    <ligand>
        <name>Zn(2+)</name>
        <dbReference type="ChEBI" id="CHEBI:29105"/>
        <label>2</label>
    </ligand>
</feature>
<dbReference type="InParanoid" id="A0A0D2WXT5"/>
<evidence type="ECO:0000256" key="8">
    <source>
        <dbReference type="PIRSR" id="PIRSR601952-1"/>
    </source>
</evidence>
<evidence type="ECO:0000256" key="1">
    <source>
        <dbReference type="ARBA" id="ARBA00005984"/>
    </source>
</evidence>
<evidence type="ECO:0000256" key="7">
    <source>
        <dbReference type="ARBA" id="ARBA00022842"/>
    </source>
</evidence>
<dbReference type="FunCoup" id="A0A0D2WXT5">
    <property type="interactions" value="85"/>
</dbReference>
<evidence type="ECO:0000256" key="5">
    <source>
        <dbReference type="ARBA" id="ARBA00022801"/>
    </source>
</evidence>
<keyword evidence="5 11" id="KW-0378">Hydrolase</keyword>
<dbReference type="SUPFAM" id="SSF53649">
    <property type="entry name" value="Alkaline phosphatase-like"/>
    <property type="match status" value="1"/>
</dbReference>
<keyword evidence="13" id="KW-0812">Transmembrane</keyword>
<feature type="active site" description="Phosphoserine intermediate" evidence="8">
    <location>
        <position position="205"/>
    </location>
</feature>
<evidence type="ECO:0000256" key="10">
    <source>
        <dbReference type="RuleBase" id="RU003946"/>
    </source>
</evidence>
<dbReference type="InterPro" id="IPR001952">
    <property type="entry name" value="Alkaline_phosphatase"/>
</dbReference>
<evidence type="ECO:0000256" key="12">
    <source>
        <dbReference type="SAM" id="MobiDB-lite"/>
    </source>
</evidence>
<dbReference type="STRING" id="595528.A0A0D2WXT5"/>
<keyword evidence="15" id="KW-1185">Reference proteome</keyword>
<feature type="transmembrane region" description="Helical" evidence="13">
    <location>
        <begin position="112"/>
        <end position="131"/>
    </location>
</feature>
<accession>A0A0D2WXT5</accession>
<dbReference type="InterPro" id="IPR017850">
    <property type="entry name" value="Alkaline_phosphatase_core_sf"/>
</dbReference>